<dbReference type="EMBL" id="MU005768">
    <property type="protein sequence ID" value="KAF2710807.1"/>
    <property type="molecule type" value="Genomic_DNA"/>
</dbReference>
<evidence type="ECO:0000256" key="1">
    <source>
        <dbReference type="ARBA" id="ARBA00006995"/>
    </source>
</evidence>
<feature type="region of interest" description="Disordered" evidence="2">
    <location>
        <begin position="144"/>
        <end position="166"/>
    </location>
</feature>
<dbReference type="OrthoDB" id="539634at2759"/>
<dbReference type="GO" id="GO:0006570">
    <property type="term" value="P:tyrosine metabolic process"/>
    <property type="evidence" value="ECO:0007669"/>
    <property type="project" value="TreeGrafter"/>
</dbReference>
<dbReference type="InterPro" id="IPR038906">
    <property type="entry name" value="TTC36"/>
</dbReference>
<evidence type="ECO:0000313" key="3">
    <source>
        <dbReference type="EMBL" id="KAF2710807.1"/>
    </source>
</evidence>
<dbReference type="PANTHER" id="PTHR21405:SF0">
    <property type="entry name" value="TETRATRICOPEPTIDE REPEAT PROTEIN 36"/>
    <property type="match status" value="1"/>
</dbReference>
<feature type="non-terminal residue" evidence="3">
    <location>
        <position position="1"/>
    </location>
</feature>
<evidence type="ECO:0000313" key="4">
    <source>
        <dbReference type="Proteomes" id="UP000799428"/>
    </source>
</evidence>
<dbReference type="AlphaFoldDB" id="A0A6G1KEM4"/>
<organism evidence="3 4">
    <name type="scientific">Pleomassaria siparia CBS 279.74</name>
    <dbReference type="NCBI Taxonomy" id="1314801"/>
    <lineage>
        <taxon>Eukaryota</taxon>
        <taxon>Fungi</taxon>
        <taxon>Dikarya</taxon>
        <taxon>Ascomycota</taxon>
        <taxon>Pezizomycotina</taxon>
        <taxon>Dothideomycetes</taxon>
        <taxon>Pleosporomycetidae</taxon>
        <taxon>Pleosporales</taxon>
        <taxon>Pleomassariaceae</taxon>
        <taxon>Pleomassaria</taxon>
    </lineage>
</organism>
<proteinExistence type="inferred from homology"/>
<gene>
    <name evidence="3" type="ORF">K504DRAFT_342496</name>
</gene>
<name>A0A6G1KEM4_9PLEO</name>
<feature type="non-terminal residue" evidence="3">
    <location>
        <position position="257"/>
    </location>
</feature>
<keyword evidence="4" id="KW-1185">Reference proteome</keyword>
<reference evidence="3" key="1">
    <citation type="journal article" date="2020" name="Stud. Mycol.">
        <title>101 Dothideomycetes genomes: a test case for predicting lifestyles and emergence of pathogens.</title>
        <authorList>
            <person name="Haridas S."/>
            <person name="Albert R."/>
            <person name="Binder M."/>
            <person name="Bloem J."/>
            <person name="Labutti K."/>
            <person name="Salamov A."/>
            <person name="Andreopoulos B."/>
            <person name="Baker S."/>
            <person name="Barry K."/>
            <person name="Bills G."/>
            <person name="Bluhm B."/>
            <person name="Cannon C."/>
            <person name="Castanera R."/>
            <person name="Culley D."/>
            <person name="Daum C."/>
            <person name="Ezra D."/>
            <person name="Gonzalez J."/>
            <person name="Henrissat B."/>
            <person name="Kuo A."/>
            <person name="Liang C."/>
            <person name="Lipzen A."/>
            <person name="Lutzoni F."/>
            <person name="Magnuson J."/>
            <person name="Mondo S."/>
            <person name="Nolan M."/>
            <person name="Ohm R."/>
            <person name="Pangilinan J."/>
            <person name="Park H.-J."/>
            <person name="Ramirez L."/>
            <person name="Alfaro M."/>
            <person name="Sun H."/>
            <person name="Tritt A."/>
            <person name="Yoshinaga Y."/>
            <person name="Zwiers L.-H."/>
            <person name="Turgeon B."/>
            <person name="Goodwin S."/>
            <person name="Spatafora J."/>
            <person name="Crous P."/>
            <person name="Grigoriev I."/>
        </authorList>
    </citation>
    <scope>NUCLEOTIDE SEQUENCE</scope>
    <source>
        <strain evidence="3">CBS 279.74</strain>
    </source>
</reference>
<dbReference type="Proteomes" id="UP000799428">
    <property type="component" value="Unassembled WGS sequence"/>
</dbReference>
<evidence type="ECO:0000256" key="2">
    <source>
        <dbReference type="SAM" id="MobiDB-lite"/>
    </source>
</evidence>
<feature type="compositionally biased region" description="Low complexity" evidence="2">
    <location>
        <begin position="144"/>
        <end position="157"/>
    </location>
</feature>
<comment type="similarity">
    <text evidence="1">Belongs to the TTC36 family.</text>
</comment>
<protein>
    <submittedName>
        <fullName evidence="3">Uncharacterized protein</fullName>
    </submittedName>
</protein>
<sequence length="257" mass="28317">LSFNDARILNALFDPESLPSSVAQSKDASAIDASLPPHPTISTAQIELLEQEQRDLIQRISAIEASADSAVAREAVLEEVLGEINVIVGKWPQYPSVYIQRAMVRRMQLEHMRSIFALPEELIEPLFSDLSHAIIIITTCSLPTSSPRTPPTTTTSPHIPPLPPPPSSPVSAFQARILRKAFSHRAYLHLLAASESGVEWKGLVGSELEELASRDFAEAARYGDETAREMSVRTNPYKKMCGAIVKNALREERRGEV</sequence>
<dbReference type="PANTHER" id="PTHR21405">
    <property type="entry name" value="CDNA SEQUENCE BC021608"/>
    <property type="match status" value="1"/>
</dbReference>
<accession>A0A6G1KEM4</accession>